<feature type="compositionally biased region" description="Low complexity" evidence="4">
    <location>
        <begin position="233"/>
        <end position="242"/>
    </location>
</feature>
<feature type="compositionally biased region" description="Basic and acidic residues" evidence="4">
    <location>
        <begin position="316"/>
        <end position="328"/>
    </location>
</feature>
<dbReference type="PROSITE" id="PS50088">
    <property type="entry name" value="ANK_REPEAT"/>
    <property type="match status" value="2"/>
</dbReference>
<dbReference type="AlphaFoldDB" id="A0AAE0LG85"/>
<evidence type="ECO:0000256" key="2">
    <source>
        <dbReference type="ARBA" id="ARBA00023043"/>
    </source>
</evidence>
<dbReference type="SUPFAM" id="SSF48403">
    <property type="entry name" value="Ankyrin repeat"/>
    <property type="match status" value="1"/>
</dbReference>
<dbReference type="InterPro" id="IPR036770">
    <property type="entry name" value="Ankyrin_rpt-contain_sf"/>
</dbReference>
<gene>
    <name evidence="5" type="ORF">CYMTET_8201</name>
</gene>
<feature type="compositionally biased region" description="Basic and acidic residues" evidence="4">
    <location>
        <begin position="246"/>
        <end position="257"/>
    </location>
</feature>
<name>A0AAE0LG85_9CHLO</name>
<dbReference type="SMART" id="SM00248">
    <property type="entry name" value="ANK"/>
    <property type="match status" value="2"/>
</dbReference>
<dbReference type="Pfam" id="PF12796">
    <property type="entry name" value="Ank_2"/>
    <property type="match status" value="1"/>
</dbReference>
<evidence type="ECO:0000313" key="6">
    <source>
        <dbReference type="Proteomes" id="UP001190700"/>
    </source>
</evidence>
<evidence type="ECO:0000313" key="5">
    <source>
        <dbReference type="EMBL" id="KAK3284133.1"/>
    </source>
</evidence>
<evidence type="ECO:0000256" key="1">
    <source>
        <dbReference type="ARBA" id="ARBA00022737"/>
    </source>
</evidence>
<feature type="repeat" description="ANK" evidence="3">
    <location>
        <begin position="116"/>
        <end position="148"/>
    </location>
</feature>
<accession>A0AAE0LG85</accession>
<dbReference type="InterPro" id="IPR051637">
    <property type="entry name" value="Ank_repeat_dom-contain_49"/>
</dbReference>
<comment type="caution">
    <text evidence="5">The sequence shown here is derived from an EMBL/GenBank/DDBJ whole genome shotgun (WGS) entry which is preliminary data.</text>
</comment>
<evidence type="ECO:0000256" key="3">
    <source>
        <dbReference type="PROSITE-ProRule" id="PRU00023"/>
    </source>
</evidence>
<dbReference type="PANTHER" id="PTHR24180">
    <property type="entry name" value="CYCLIN-DEPENDENT KINASE INHIBITOR 2C-RELATED"/>
    <property type="match status" value="1"/>
</dbReference>
<dbReference type="Proteomes" id="UP001190700">
    <property type="component" value="Unassembled WGS sequence"/>
</dbReference>
<dbReference type="Gene3D" id="1.25.40.20">
    <property type="entry name" value="Ankyrin repeat-containing domain"/>
    <property type="match status" value="1"/>
</dbReference>
<proteinExistence type="predicted"/>
<sequence length="502" mass="54411">MNFTFLVDIYNEETNSPPCRVTRKPEGRTAGDFRYTTAWKPPSHRWQSFWLPPFQVIREYFVQTGFREEQIFHMAKWLQAPTSISMSLGEAAARGQTERILELVRQGADVQGEDGIGLTAIHAAALNDQAHVISVLVGLGADLEARCHAIGGFEGSTALHIAAKLGHSEVVRALIELDADTHAEDGVGYTPPIRRVEGKGTETSSKRMEAKIYFRDAVRMRKVMGEVLKHDGSPASSSATASKRTSLRENVKAEVGSDKQQLAAKPDSDHASGATAAQRLQTAKRLARRKEKDLKKAAEKGQRRRSLTDVRTAQQDTDRQQNSLRKDSAVIETVAAGANTRSGGIKAAPVGDRWVAGPEGPVRVGSSEMLSGTPRRKSSAGLPKCEGVQEEDEEEGVQHVEGDVCLELESQVQALRQAVEAAQAGTSLQQDDMPLPAITQKDLESTTQTLKKSMEAQSCEHQVLEAEAAGVLDSEDNLIDCVEAEAAGVPDSEDNLIDCAVA</sequence>
<keyword evidence="2 3" id="KW-0040">ANK repeat</keyword>
<keyword evidence="6" id="KW-1185">Reference proteome</keyword>
<feature type="repeat" description="ANK" evidence="3">
    <location>
        <begin position="154"/>
        <end position="186"/>
    </location>
</feature>
<keyword evidence="1" id="KW-0677">Repeat</keyword>
<evidence type="ECO:0000256" key="4">
    <source>
        <dbReference type="SAM" id="MobiDB-lite"/>
    </source>
</evidence>
<dbReference type="InterPro" id="IPR002110">
    <property type="entry name" value="Ankyrin_rpt"/>
</dbReference>
<dbReference type="PROSITE" id="PS50297">
    <property type="entry name" value="ANK_REP_REGION"/>
    <property type="match status" value="2"/>
</dbReference>
<feature type="compositionally biased region" description="Basic and acidic residues" evidence="4">
    <location>
        <begin position="290"/>
        <end position="301"/>
    </location>
</feature>
<dbReference type="PANTHER" id="PTHR24180:SF45">
    <property type="entry name" value="POLY [ADP-RIBOSE] POLYMERASE TANKYRASE"/>
    <property type="match status" value="1"/>
</dbReference>
<feature type="region of interest" description="Disordered" evidence="4">
    <location>
        <begin position="342"/>
        <end position="397"/>
    </location>
</feature>
<organism evidence="5 6">
    <name type="scientific">Cymbomonas tetramitiformis</name>
    <dbReference type="NCBI Taxonomy" id="36881"/>
    <lineage>
        <taxon>Eukaryota</taxon>
        <taxon>Viridiplantae</taxon>
        <taxon>Chlorophyta</taxon>
        <taxon>Pyramimonadophyceae</taxon>
        <taxon>Pyramimonadales</taxon>
        <taxon>Pyramimonadaceae</taxon>
        <taxon>Cymbomonas</taxon>
    </lineage>
</organism>
<dbReference type="EMBL" id="LGRX02002488">
    <property type="protein sequence ID" value="KAK3284133.1"/>
    <property type="molecule type" value="Genomic_DNA"/>
</dbReference>
<reference evidence="5 6" key="1">
    <citation type="journal article" date="2015" name="Genome Biol. Evol.">
        <title>Comparative Genomics of a Bacterivorous Green Alga Reveals Evolutionary Causalities and Consequences of Phago-Mixotrophic Mode of Nutrition.</title>
        <authorList>
            <person name="Burns J.A."/>
            <person name="Paasch A."/>
            <person name="Narechania A."/>
            <person name="Kim E."/>
        </authorList>
    </citation>
    <scope>NUCLEOTIDE SEQUENCE [LARGE SCALE GENOMIC DNA]</scope>
    <source>
        <strain evidence="5 6">PLY_AMNH</strain>
    </source>
</reference>
<feature type="region of interest" description="Disordered" evidence="4">
    <location>
        <begin position="226"/>
        <end position="328"/>
    </location>
</feature>
<protein>
    <submittedName>
        <fullName evidence="5">Uncharacterized protein</fullName>
    </submittedName>
</protein>